<organism evidence="1 2">
    <name type="scientific">Ancylostoma ceylanicum</name>
    <dbReference type="NCBI Taxonomy" id="53326"/>
    <lineage>
        <taxon>Eukaryota</taxon>
        <taxon>Metazoa</taxon>
        <taxon>Ecdysozoa</taxon>
        <taxon>Nematoda</taxon>
        <taxon>Chromadorea</taxon>
        <taxon>Rhabditida</taxon>
        <taxon>Rhabditina</taxon>
        <taxon>Rhabditomorpha</taxon>
        <taxon>Strongyloidea</taxon>
        <taxon>Ancylostomatidae</taxon>
        <taxon>Ancylostomatinae</taxon>
        <taxon>Ancylostoma</taxon>
    </lineage>
</organism>
<evidence type="ECO:0000313" key="2">
    <source>
        <dbReference type="Proteomes" id="UP000024635"/>
    </source>
</evidence>
<protein>
    <submittedName>
        <fullName evidence="1">Uncharacterized protein</fullName>
    </submittedName>
</protein>
<keyword evidence="2" id="KW-1185">Reference proteome</keyword>
<dbReference type="AlphaFoldDB" id="A0A016SWL1"/>
<name>A0A016SWL1_9BILA</name>
<reference evidence="2" key="1">
    <citation type="journal article" date="2015" name="Nat. Genet.">
        <title>The genome and transcriptome of the zoonotic hookworm Ancylostoma ceylanicum identify infection-specific gene families.</title>
        <authorList>
            <person name="Schwarz E.M."/>
            <person name="Hu Y."/>
            <person name="Antoshechkin I."/>
            <person name="Miller M.M."/>
            <person name="Sternberg P.W."/>
            <person name="Aroian R.V."/>
        </authorList>
    </citation>
    <scope>NUCLEOTIDE SEQUENCE</scope>
    <source>
        <strain evidence="2">HY135</strain>
    </source>
</reference>
<dbReference type="OrthoDB" id="14535at2759"/>
<comment type="caution">
    <text evidence="1">The sequence shown here is derived from an EMBL/GenBank/DDBJ whole genome shotgun (WGS) entry which is preliminary data.</text>
</comment>
<sequence length="66" mass="7681">MAVTRLRPRKARGATVPLELILFETSNYGIFSIANSPPRRRFYRERCGRAASFSRPQTGHRHRRPL</sequence>
<accession>A0A016SWL1</accession>
<proteinExistence type="predicted"/>
<evidence type="ECO:0000313" key="1">
    <source>
        <dbReference type="EMBL" id="EYB95073.1"/>
    </source>
</evidence>
<dbReference type="Proteomes" id="UP000024635">
    <property type="component" value="Unassembled WGS sequence"/>
</dbReference>
<dbReference type="EMBL" id="JARK01001500">
    <property type="protein sequence ID" value="EYB95073.1"/>
    <property type="molecule type" value="Genomic_DNA"/>
</dbReference>
<gene>
    <name evidence="1" type="primary">Acey_s0164.g3547</name>
    <name evidence="1" type="ORF">Y032_0164g3547</name>
</gene>